<evidence type="ECO:0000256" key="1">
    <source>
        <dbReference type="SAM" id="MobiDB-lite"/>
    </source>
</evidence>
<feature type="compositionally biased region" description="Low complexity" evidence="1">
    <location>
        <begin position="150"/>
        <end position="160"/>
    </location>
</feature>
<accession>A0ABS2UJI5</accession>
<dbReference type="EMBL" id="JAFEJA010000001">
    <property type="protein sequence ID" value="MBM9617702.1"/>
    <property type="molecule type" value="Genomic_DNA"/>
</dbReference>
<sequence length="214" mass="21962">MTKNAKIAVALVGGYLLGRTKKAKMAIGLGMFLAGKKLDLDPRRIGKLIAETPALGGLSDQVRKELVEATKSAATQALTQRATGLADSLAQRTKALDAPDDRRDEAEEPEEADRAEDVRDAEDAEDRGDDAGDGGGRTPARASAAKKRAASSGARRAPAKQARSGSDGARKASAPARKRTGSAASGAAKSASSRAGTAKKRTAPARKKSGDGNA</sequence>
<feature type="compositionally biased region" description="Basic and acidic residues" evidence="1">
    <location>
        <begin position="94"/>
        <end position="105"/>
    </location>
</feature>
<proteinExistence type="predicted"/>
<feature type="region of interest" description="Disordered" evidence="1">
    <location>
        <begin position="91"/>
        <end position="214"/>
    </location>
</feature>
<evidence type="ECO:0000313" key="2">
    <source>
        <dbReference type="EMBL" id="MBM9617702.1"/>
    </source>
</evidence>
<protein>
    <recommendedName>
        <fullName evidence="4">DNA primase</fullName>
    </recommendedName>
</protein>
<keyword evidence="3" id="KW-1185">Reference proteome</keyword>
<feature type="compositionally biased region" description="Low complexity" evidence="1">
    <location>
        <begin position="181"/>
        <end position="196"/>
    </location>
</feature>
<feature type="compositionally biased region" description="Acidic residues" evidence="1">
    <location>
        <begin position="106"/>
        <end position="132"/>
    </location>
</feature>
<comment type="caution">
    <text evidence="2">The sequence shown here is derived from an EMBL/GenBank/DDBJ whole genome shotgun (WGS) entry which is preliminary data.</text>
</comment>
<evidence type="ECO:0008006" key="4">
    <source>
        <dbReference type="Google" id="ProtNLM"/>
    </source>
</evidence>
<dbReference type="Proteomes" id="UP000664109">
    <property type="component" value="Unassembled WGS sequence"/>
</dbReference>
<organism evidence="2 3">
    <name type="scientific">Streptomyces zhihengii</name>
    <dbReference type="NCBI Taxonomy" id="1818004"/>
    <lineage>
        <taxon>Bacteria</taxon>
        <taxon>Bacillati</taxon>
        <taxon>Actinomycetota</taxon>
        <taxon>Actinomycetes</taxon>
        <taxon>Kitasatosporales</taxon>
        <taxon>Streptomycetaceae</taxon>
        <taxon>Streptomyces</taxon>
    </lineage>
</organism>
<gene>
    <name evidence="2" type="ORF">JE024_02910</name>
</gene>
<feature type="compositionally biased region" description="Basic residues" evidence="1">
    <location>
        <begin position="197"/>
        <end position="207"/>
    </location>
</feature>
<name>A0ABS2UJI5_9ACTN</name>
<evidence type="ECO:0000313" key="3">
    <source>
        <dbReference type="Proteomes" id="UP000664109"/>
    </source>
</evidence>
<dbReference type="RefSeq" id="WP_205372050.1">
    <property type="nucleotide sequence ID" value="NZ_JAFEJA010000001.1"/>
</dbReference>
<reference evidence="2 3" key="1">
    <citation type="journal article" date="2016" name="Arch. Microbiol.">
        <title>Streptomyces zhihengii sp. nov., isolated from rhizospheric soil of Psammosilene tunicoides.</title>
        <authorList>
            <person name="Huang M.J."/>
            <person name="Fei J.J."/>
            <person name="Salam N."/>
            <person name="Kim C.J."/>
            <person name="Hozzein W.N."/>
            <person name="Xiao M."/>
            <person name="Huang H.Q."/>
            <person name="Li W.J."/>
        </authorList>
    </citation>
    <scope>NUCLEOTIDE SEQUENCE [LARGE SCALE GENOMIC DNA]</scope>
    <source>
        <strain evidence="2 3">YIM T102</strain>
    </source>
</reference>